<keyword evidence="2" id="KW-0472">Membrane</keyword>
<dbReference type="InterPro" id="IPR010131">
    <property type="entry name" value="MdtP/NodT-like"/>
</dbReference>
<name>A0A4R5LLS5_9BURK</name>
<dbReference type="Pfam" id="PF02321">
    <property type="entry name" value="OEP"/>
    <property type="match status" value="2"/>
</dbReference>
<dbReference type="OrthoDB" id="9770517at2"/>
<dbReference type="NCBIfam" id="TIGR01845">
    <property type="entry name" value="outer_NodT"/>
    <property type="match status" value="1"/>
</dbReference>
<dbReference type="GO" id="GO:0005886">
    <property type="term" value="C:plasma membrane"/>
    <property type="evidence" value="ECO:0007669"/>
    <property type="project" value="UniProtKB-SubCell"/>
</dbReference>
<evidence type="ECO:0000313" key="5">
    <source>
        <dbReference type="Proteomes" id="UP000295606"/>
    </source>
</evidence>
<evidence type="ECO:0000256" key="1">
    <source>
        <dbReference type="ARBA" id="ARBA00007613"/>
    </source>
</evidence>
<keyword evidence="2" id="KW-1134">Transmembrane beta strand</keyword>
<dbReference type="PANTHER" id="PTHR30203:SF32">
    <property type="entry name" value="CATION EFFLUX SYSTEM PROTEIN CUSC"/>
    <property type="match status" value="1"/>
</dbReference>
<sequence length="510" mass="53176">MKNRRDEAHARGVQLRVGAQAVRSALGAFVASALLAGCAVGPDYHAPSLAVPARWSAAPADEHSAVVESPAQLAQWWRRLGDPQLDRLIDEAVAGNLDVASARAKLREARASYRQAGAALWPSLTGSGSAKRAGSGAQTASSSTTSDSATSSSTLTSAGSPYSTFQAGFDASWELDLFGANRRATEAAKYGLDAAGWNVRSTQLTLIGDVATYYVAARGYQARLALARDTAASQQETARLTHARFEAGAASALDAANAQGLAQTTLATIPALESAYAQAVHSLSVLTGQPPDALDSRMAQATPIPVPRLPIPAGVPADVLLARPDVRLAERQYAQYTAKIGQAEAARYPSVSLTGSVATSGTQFGDLGRRSTIGWSIGPTLSLPLFNAGKLKAAVEVAEAQRDQYFVAYRLAVLNALKDVENASVALSRESARVEALRASAASYREASTLAHALYGAGSTGFLDVLIAERSLYSAQDSLIQSEVLVTTEYVSLNKALGGGWDGAADVDAQ</sequence>
<keyword evidence="2" id="KW-0449">Lipoprotein</keyword>
<dbReference type="AlphaFoldDB" id="A0A4R5LLS5"/>
<proteinExistence type="inferred from homology"/>
<dbReference type="RefSeq" id="WP_133179047.1">
    <property type="nucleotide sequence ID" value="NZ_SMOD01000001.1"/>
</dbReference>
<feature type="compositionally biased region" description="Low complexity" evidence="3">
    <location>
        <begin position="126"/>
        <end position="158"/>
    </location>
</feature>
<dbReference type="Gene3D" id="2.20.200.10">
    <property type="entry name" value="Outer membrane efflux proteins (OEP)"/>
    <property type="match status" value="1"/>
</dbReference>
<comment type="similarity">
    <text evidence="1 2">Belongs to the outer membrane factor (OMF) (TC 1.B.17) family.</text>
</comment>
<keyword evidence="2" id="KW-0564">Palmitate</keyword>
<dbReference type="InterPro" id="IPR003423">
    <property type="entry name" value="OMP_efflux"/>
</dbReference>
<dbReference type="Proteomes" id="UP000295606">
    <property type="component" value="Unassembled WGS sequence"/>
</dbReference>
<dbReference type="PANTHER" id="PTHR30203">
    <property type="entry name" value="OUTER MEMBRANE CATION EFFLUX PROTEIN"/>
    <property type="match status" value="1"/>
</dbReference>
<comment type="subcellular location">
    <subcellularLocation>
        <location evidence="2">Cell membrane</location>
        <topology evidence="2">Lipid-anchor</topology>
    </subcellularLocation>
</comment>
<dbReference type="Gene3D" id="1.20.1600.10">
    <property type="entry name" value="Outer membrane efflux proteins (OEP)"/>
    <property type="match status" value="1"/>
</dbReference>
<protein>
    <submittedName>
        <fullName evidence="4">Efflux transporter outer membrane subunit</fullName>
    </submittedName>
</protein>
<keyword evidence="2" id="KW-0812">Transmembrane</keyword>
<feature type="region of interest" description="Disordered" evidence="3">
    <location>
        <begin position="125"/>
        <end position="158"/>
    </location>
</feature>
<dbReference type="SUPFAM" id="SSF56954">
    <property type="entry name" value="Outer membrane efflux proteins (OEP)"/>
    <property type="match status" value="1"/>
</dbReference>
<gene>
    <name evidence="4" type="ORF">E1N52_00085</name>
</gene>
<evidence type="ECO:0000256" key="2">
    <source>
        <dbReference type="RuleBase" id="RU362097"/>
    </source>
</evidence>
<evidence type="ECO:0000256" key="3">
    <source>
        <dbReference type="SAM" id="MobiDB-lite"/>
    </source>
</evidence>
<comment type="caution">
    <text evidence="4">The sequence shown here is derived from an EMBL/GenBank/DDBJ whole genome shotgun (WGS) entry which is preliminary data.</text>
</comment>
<accession>A0A4R5LLS5</accession>
<dbReference type="EMBL" id="SMOD01000001">
    <property type="protein sequence ID" value="TDG10697.1"/>
    <property type="molecule type" value="Genomic_DNA"/>
</dbReference>
<organism evidence="4 5">
    <name type="scientific">Paraburkholderia guartelaensis</name>
    <dbReference type="NCBI Taxonomy" id="2546446"/>
    <lineage>
        <taxon>Bacteria</taxon>
        <taxon>Pseudomonadati</taxon>
        <taxon>Pseudomonadota</taxon>
        <taxon>Betaproteobacteria</taxon>
        <taxon>Burkholderiales</taxon>
        <taxon>Burkholderiaceae</taxon>
        <taxon>Paraburkholderia</taxon>
    </lineage>
</organism>
<reference evidence="4 5" key="1">
    <citation type="submission" date="2019-03" db="EMBL/GenBank/DDBJ databases">
        <title>Paraburkholderia sp. isolated from native Mimosa gymnas in Guartela State Park, Brazil.</title>
        <authorList>
            <person name="Paulitsch F."/>
            <person name="Hungria M."/>
            <person name="Delamuta J.R.M."/>
            <person name="Ribeiro R.A."/>
            <person name="Dall'Agnol R."/>
            <person name="Silva J.S.B."/>
        </authorList>
    </citation>
    <scope>NUCLEOTIDE SEQUENCE [LARGE SCALE GENOMIC DNA]</scope>
    <source>
        <strain evidence="4 5">CNPSo 3008</strain>
    </source>
</reference>
<dbReference type="GO" id="GO:0015562">
    <property type="term" value="F:efflux transmembrane transporter activity"/>
    <property type="evidence" value="ECO:0007669"/>
    <property type="project" value="InterPro"/>
</dbReference>
<evidence type="ECO:0000313" key="4">
    <source>
        <dbReference type="EMBL" id="TDG10697.1"/>
    </source>
</evidence>